<dbReference type="EMBL" id="LSRC01000011">
    <property type="protein sequence ID" value="KXI18641.1"/>
    <property type="molecule type" value="Genomic_DNA"/>
</dbReference>
<comment type="caution">
    <text evidence="1">The sequence shown here is derived from an EMBL/GenBank/DDBJ whole genome shotgun (WGS) entry which is preliminary data.</text>
</comment>
<dbReference type="PATRIC" id="fig|2702.101.peg.220"/>
<evidence type="ECO:0000313" key="2">
    <source>
        <dbReference type="Proteomes" id="UP000070505"/>
    </source>
</evidence>
<accession>A0A135ZAD7</accession>
<reference evidence="2" key="1">
    <citation type="submission" date="2016-02" db="EMBL/GenBank/DDBJ databases">
        <authorList>
            <person name="Mitreva M."/>
            <person name="Pepin K.H."/>
            <person name="Mihindukulasuriya K.A."/>
            <person name="Fulton R."/>
            <person name="Fronick C."/>
            <person name="O'Laughlin M."/>
            <person name="Miner T."/>
            <person name="Herter B."/>
            <person name="Rosa B.A."/>
            <person name="Cordes M."/>
            <person name="Tomlinson C."/>
            <person name="Wollam A."/>
            <person name="Palsikar V.B."/>
            <person name="Mardis E.R."/>
            <person name="Wilson R.K."/>
        </authorList>
    </citation>
    <scope>NUCLEOTIDE SEQUENCE [LARGE SCALE GENOMIC DNA]</scope>
    <source>
        <strain evidence="2">CMW7778B</strain>
    </source>
</reference>
<evidence type="ECO:0000313" key="1">
    <source>
        <dbReference type="EMBL" id="KXI18641.1"/>
    </source>
</evidence>
<name>A0A135ZAD7_GARVA</name>
<dbReference type="AlphaFoldDB" id="A0A135ZAD7"/>
<gene>
    <name evidence="1" type="ORF">HMPREF3230_00227</name>
</gene>
<dbReference type="Proteomes" id="UP000070505">
    <property type="component" value="Unassembled WGS sequence"/>
</dbReference>
<proteinExistence type="predicted"/>
<sequence>MQLEDFQNLNQADRHEWTRTWRVFACPVDNKNEQSYNATLLMLIMDTRNRIITEERY</sequence>
<protein>
    <submittedName>
        <fullName evidence="1">Uncharacterized protein</fullName>
    </submittedName>
</protein>
<organism evidence="1 2">
    <name type="scientific">Gardnerella vaginalis</name>
    <dbReference type="NCBI Taxonomy" id="2702"/>
    <lineage>
        <taxon>Bacteria</taxon>
        <taxon>Bacillati</taxon>
        <taxon>Actinomycetota</taxon>
        <taxon>Actinomycetes</taxon>
        <taxon>Bifidobacteriales</taxon>
        <taxon>Bifidobacteriaceae</taxon>
        <taxon>Gardnerella</taxon>
    </lineage>
</organism>